<dbReference type="PROSITE" id="PS51257">
    <property type="entry name" value="PROKAR_LIPOPROTEIN"/>
    <property type="match status" value="1"/>
</dbReference>
<evidence type="ECO:0000313" key="3">
    <source>
        <dbReference type="Proteomes" id="UP000762110"/>
    </source>
</evidence>
<evidence type="ECO:0000313" key="2">
    <source>
        <dbReference type="EMBL" id="NQX31321.1"/>
    </source>
</evidence>
<reference evidence="2 3" key="1">
    <citation type="submission" date="2020-05" db="EMBL/GenBank/DDBJ databases">
        <title>Description of Pedobacter foliorum sp. nov.</title>
        <authorList>
            <person name="Qi S."/>
            <person name="Carlier A."/>
            <person name="Cnockaert M."/>
            <person name="Vandamme P."/>
        </authorList>
    </citation>
    <scope>NUCLEOTIDE SEQUENCE [LARGE SCALE GENOMIC DNA]</scope>
    <source>
        <strain evidence="2 3">LMG 31300</strain>
    </source>
</reference>
<keyword evidence="3" id="KW-1185">Reference proteome</keyword>
<evidence type="ECO:0000256" key="1">
    <source>
        <dbReference type="SAM" id="SignalP"/>
    </source>
</evidence>
<protein>
    <recommendedName>
        <fullName evidence="4">Lipoprotein</fullName>
    </recommendedName>
</protein>
<dbReference type="Proteomes" id="UP000762110">
    <property type="component" value="Unassembled WGS sequence"/>
</dbReference>
<accession>A0ABX2DB77</accession>
<evidence type="ECO:0008006" key="4">
    <source>
        <dbReference type="Google" id="ProtNLM"/>
    </source>
</evidence>
<feature type="chain" id="PRO_5046325548" description="Lipoprotein" evidence="1">
    <location>
        <begin position="21"/>
        <end position="250"/>
    </location>
</feature>
<proteinExistence type="predicted"/>
<sequence>MKKLSIYVLLCIAISGTIYSCAKKESQDDPSNKNYEKLLYEKPKASKTVNSQETTNVINLEGRVTKTVQIRYENDILNKLRNDKEWNSFINNNGYQIDSVNIKKTTIENTRIILLSIPFTSKGKSGFLNVYNLNDKYFWTKVFTENLSGGAKKYSFVTADDKSLMQLNLSEDMRISNFSAAFTSNLLIQNPYFKSEVGYLAAPSCFKDKSYYECLTCIIIQHCGSDLACTIACGAFPEVCLGVAVLACLP</sequence>
<feature type="signal peptide" evidence="1">
    <location>
        <begin position="1"/>
        <end position="20"/>
    </location>
</feature>
<comment type="caution">
    <text evidence="2">The sequence shown here is derived from an EMBL/GenBank/DDBJ whole genome shotgun (WGS) entry which is preliminary data.</text>
</comment>
<gene>
    <name evidence="2" type="ORF">HQN85_06275</name>
</gene>
<name>A0ABX2DB77_9SPHI</name>
<keyword evidence="1" id="KW-0732">Signal</keyword>
<organism evidence="2 3">
    <name type="scientific">Pedobacter boryungensis</name>
    <dbReference type="NCBI Taxonomy" id="869962"/>
    <lineage>
        <taxon>Bacteria</taxon>
        <taxon>Pseudomonadati</taxon>
        <taxon>Bacteroidota</taxon>
        <taxon>Sphingobacteriia</taxon>
        <taxon>Sphingobacteriales</taxon>
        <taxon>Sphingobacteriaceae</taxon>
        <taxon>Pedobacter</taxon>
    </lineage>
</organism>
<dbReference type="RefSeq" id="WP_173270118.1">
    <property type="nucleotide sequence ID" value="NZ_JABMKV010000001.1"/>
</dbReference>
<dbReference type="EMBL" id="JABMKV010000001">
    <property type="protein sequence ID" value="NQX31321.1"/>
    <property type="molecule type" value="Genomic_DNA"/>
</dbReference>